<dbReference type="RefSeq" id="YP_007877630.1">
    <property type="nucleotide sequence ID" value="NC_021071.1"/>
</dbReference>
<sequence>MATTTTLRYPLRPTVTAAGGEEFPTEAVDYLRIQRARINYKDNKGGYKGMNMPGSETLLKNDNTTVYIAMPKNIATAYSASYAKVNMGVAGAAVSTMISGAGDQSFNDVAKTLQDAASAATPQVAASTIADATGALNQLVGGDGSGPSASDLLAVSQGRVFNPFAEQIFKEMNFRTHSFSFKFFARSMNEAKEIFNIITYLKQGAAPKIKGIDTKEFLGFLNTSNEAEGADASSVISSQTAGQLAANRFYEIPDKYRLTFVRYDPDTDKITENNSALHFKIHPSVCTNISVNYTPDGQYSSFQTVDQGAVSVPAIQLDMQFTETSVLNQGTIAQGY</sequence>
<reference evidence="1 2" key="1">
    <citation type="submission" date="2010-11" db="EMBL/GenBank/DDBJ databases">
        <title>The Genome Sequence of Cyanophage P-RSM1.</title>
        <authorList>
            <consortium name="The Broad Institute Genome Sequencing Platform"/>
            <person name="Henn M.R."/>
            <person name="Sullivan M.S."/>
            <person name="Osburne M.S."/>
            <person name="Levin J."/>
            <person name="Malboeuf C."/>
            <person name="Casali M."/>
            <person name="Russ C."/>
            <person name="Lennon N."/>
            <person name="Chapman S.B."/>
            <person name="Erlich R."/>
            <person name="Young S.K."/>
            <person name="Yandava C."/>
            <person name="Zeng Q."/>
            <person name="Alvarado L."/>
            <person name="Anderson S."/>
            <person name="Berlin A."/>
            <person name="Chen Z."/>
            <person name="Freedman E."/>
            <person name="Gellesch M."/>
            <person name="Goldberg J."/>
            <person name="Green L."/>
            <person name="Griggs A."/>
            <person name="Gujja S."/>
            <person name="Heilman E.R."/>
            <person name="Heiman D."/>
            <person name="Hollinger A."/>
            <person name="Howarth C."/>
            <person name="Larson L."/>
            <person name="Mehta T."/>
            <person name="Pearson M."/>
            <person name="Roberts A."/>
            <person name="Ryan E."/>
            <person name="Saif S."/>
            <person name="Shea T."/>
            <person name="Shenoy N."/>
            <person name="Sisk P."/>
            <person name="Stolte C."/>
            <person name="Sykes S."/>
            <person name="White J."/>
            <person name="Yu Q."/>
            <person name="Coleman M.L."/>
            <person name="Huang K.H."/>
            <person name="Weigele P.R."/>
            <person name="DeFrancesco A.S."/>
            <person name="Kern S.E."/>
            <person name="Thompson L.R."/>
            <person name="Fu R."/>
            <person name="Hombeck B."/>
            <person name="Chisholm S.W."/>
            <person name="Haas B."/>
            <person name="Nusbaum C."/>
            <person name="Birren B."/>
        </authorList>
    </citation>
    <scope>NUCLEOTIDE SEQUENCE [LARGE SCALE GENOMIC DNA]</scope>
    <source>
        <strain evidence="1 2">P-RSM1</strain>
    </source>
</reference>
<evidence type="ECO:0000313" key="2">
    <source>
        <dbReference type="Proteomes" id="UP000201235"/>
    </source>
</evidence>
<dbReference type="OrthoDB" id="18616at10239"/>
<protein>
    <recommendedName>
        <fullName evidence="3">Baseplate tail tube cap</fullName>
    </recommendedName>
</protein>
<evidence type="ECO:0000313" key="1">
    <source>
        <dbReference type="EMBL" id="AGH26395.1"/>
    </source>
</evidence>
<accession>M4QQM2</accession>
<name>M4QQM2_9CAUD</name>
<evidence type="ECO:0008006" key="3">
    <source>
        <dbReference type="Google" id="ProtNLM"/>
    </source>
</evidence>
<dbReference type="EMBL" id="HQ634175">
    <property type="protein sequence ID" value="AGH26395.1"/>
    <property type="molecule type" value="Genomic_DNA"/>
</dbReference>
<keyword evidence="2" id="KW-1185">Reference proteome</keyword>
<organism evidence="1 2">
    <name type="scientific">Cyanophage P-RSM1</name>
    <dbReference type="NCBI Taxonomy" id="536444"/>
    <lineage>
        <taxon>Viruses</taxon>
        <taxon>Duplodnaviria</taxon>
        <taxon>Heunggongvirae</taxon>
        <taxon>Uroviricota</taxon>
        <taxon>Caudoviricetes</taxon>
        <taxon>Pantevenvirales</taxon>
        <taxon>Kyanoviridae</taxon>
        <taxon>Emcearvirus</taxon>
        <taxon>Emcearvirus gerard</taxon>
    </lineage>
</organism>
<proteinExistence type="predicted"/>
<dbReference type="GeneID" id="15312047"/>
<gene>
    <name evidence="1" type="ORF">CPPG_00078</name>
</gene>
<dbReference type="KEGG" id="vg:15312047"/>
<dbReference type="Proteomes" id="UP000201235">
    <property type="component" value="Segment"/>
</dbReference>